<dbReference type="Pfam" id="PF13350">
    <property type="entry name" value="Y_phosphatase3"/>
    <property type="match status" value="1"/>
</dbReference>
<dbReference type="InterPro" id="IPR029021">
    <property type="entry name" value="Prot-tyrosine_phosphatase-like"/>
</dbReference>
<dbReference type="Gene3D" id="3.90.190.10">
    <property type="entry name" value="Protein tyrosine phosphatase superfamily"/>
    <property type="match status" value="1"/>
</dbReference>
<name>A0A4S4NFM6_9BACT</name>
<organism evidence="2 3">
    <name type="scientific">Neolewinella litorea</name>
    <dbReference type="NCBI Taxonomy" id="2562452"/>
    <lineage>
        <taxon>Bacteria</taxon>
        <taxon>Pseudomonadati</taxon>
        <taxon>Bacteroidota</taxon>
        <taxon>Saprospiria</taxon>
        <taxon>Saprospirales</taxon>
        <taxon>Lewinellaceae</taxon>
        <taxon>Neolewinella</taxon>
    </lineage>
</organism>
<sequence>MMNHSSNLVQTAEQWLEAPVDTDFKAAIATSEALLDELQQAMREPGADRRRLGALIGRVKGTAKRLAAVEPIDWVAVGAGHLAIGHRPGADLVGSLKLQGATHILTLLSEKEGGRKVEGFCREQDLAWLWLPMASARPPAEDRYAEIACQFNDLATILNDGGRIYLHCSAGIHRTGMITVALLRFLGLDGPAAMETLRALRPTTHAGAGDHRLAWAHSVWQDLQGACAVVTPLA</sequence>
<accession>A0A4S4NFM6</accession>
<proteinExistence type="predicted"/>
<dbReference type="OrthoDB" id="1188001at2"/>
<gene>
    <name evidence="2" type="ORF">E4021_14375</name>
</gene>
<protein>
    <recommendedName>
        <fullName evidence="1">Tyrosine specific protein phosphatases domain-containing protein</fullName>
    </recommendedName>
</protein>
<feature type="domain" description="Tyrosine specific protein phosphatases" evidence="1">
    <location>
        <begin position="142"/>
        <end position="202"/>
    </location>
</feature>
<dbReference type="InterPro" id="IPR016130">
    <property type="entry name" value="Tyr_Pase_AS"/>
</dbReference>
<dbReference type="PROSITE" id="PS00383">
    <property type="entry name" value="TYR_PHOSPHATASE_1"/>
    <property type="match status" value="1"/>
</dbReference>
<keyword evidence="3" id="KW-1185">Reference proteome</keyword>
<comment type="caution">
    <text evidence="2">The sequence shown here is derived from an EMBL/GenBank/DDBJ whole genome shotgun (WGS) entry which is preliminary data.</text>
</comment>
<dbReference type="InterPro" id="IPR000387">
    <property type="entry name" value="Tyr_Pase_dom"/>
</dbReference>
<dbReference type="EMBL" id="SRSF01000007">
    <property type="protein sequence ID" value="THH37605.1"/>
    <property type="molecule type" value="Genomic_DNA"/>
</dbReference>
<evidence type="ECO:0000313" key="3">
    <source>
        <dbReference type="Proteomes" id="UP000308528"/>
    </source>
</evidence>
<evidence type="ECO:0000313" key="2">
    <source>
        <dbReference type="EMBL" id="THH37605.1"/>
    </source>
</evidence>
<dbReference type="SUPFAM" id="SSF52799">
    <property type="entry name" value="(Phosphotyrosine protein) phosphatases II"/>
    <property type="match status" value="1"/>
</dbReference>
<dbReference type="InterPro" id="IPR026893">
    <property type="entry name" value="Tyr/Ser_Pase_IphP-type"/>
</dbReference>
<dbReference type="GO" id="GO:0004721">
    <property type="term" value="F:phosphoprotein phosphatase activity"/>
    <property type="evidence" value="ECO:0007669"/>
    <property type="project" value="InterPro"/>
</dbReference>
<dbReference type="AlphaFoldDB" id="A0A4S4NFM6"/>
<reference evidence="2 3" key="1">
    <citation type="submission" date="2019-04" db="EMBL/GenBank/DDBJ databases">
        <title>Lewinella litorea sp. nov., isolated from a marine sand.</title>
        <authorList>
            <person name="Yoon J.-H."/>
        </authorList>
    </citation>
    <scope>NUCLEOTIDE SEQUENCE [LARGE SCALE GENOMIC DNA]</scope>
    <source>
        <strain evidence="2 3">HSMS-39</strain>
    </source>
</reference>
<evidence type="ECO:0000259" key="1">
    <source>
        <dbReference type="PROSITE" id="PS50056"/>
    </source>
</evidence>
<dbReference type="Proteomes" id="UP000308528">
    <property type="component" value="Unassembled WGS sequence"/>
</dbReference>
<dbReference type="PROSITE" id="PS50056">
    <property type="entry name" value="TYR_PHOSPHATASE_2"/>
    <property type="match status" value="1"/>
</dbReference>